<organism evidence="2 3">
    <name type="scientific">Rhizodiscina lignyota</name>
    <dbReference type="NCBI Taxonomy" id="1504668"/>
    <lineage>
        <taxon>Eukaryota</taxon>
        <taxon>Fungi</taxon>
        <taxon>Dikarya</taxon>
        <taxon>Ascomycota</taxon>
        <taxon>Pezizomycotina</taxon>
        <taxon>Dothideomycetes</taxon>
        <taxon>Pleosporomycetidae</taxon>
        <taxon>Aulographales</taxon>
        <taxon>Rhizodiscinaceae</taxon>
        <taxon>Rhizodiscina</taxon>
    </lineage>
</organism>
<name>A0A9P4IKX7_9PEZI</name>
<dbReference type="OrthoDB" id="674604at2759"/>
<evidence type="ECO:0000313" key="2">
    <source>
        <dbReference type="EMBL" id="KAF2101269.1"/>
    </source>
</evidence>
<evidence type="ECO:0000259" key="1">
    <source>
        <dbReference type="Pfam" id="PF06985"/>
    </source>
</evidence>
<dbReference type="InterPro" id="IPR010730">
    <property type="entry name" value="HET"/>
</dbReference>
<dbReference type="PANTHER" id="PTHR10622">
    <property type="entry name" value="HET DOMAIN-CONTAINING PROTEIN"/>
    <property type="match status" value="1"/>
</dbReference>
<dbReference type="AlphaFoldDB" id="A0A9P4IKX7"/>
<dbReference type="Pfam" id="PF06985">
    <property type="entry name" value="HET"/>
    <property type="match status" value="1"/>
</dbReference>
<keyword evidence="3" id="KW-1185">Reference proteome</keyword>
<dbReference type="EMBL" id="ML978123">
    <property type="protein sequence ID" value="KAF2101269.1"/>
    <property type="molecule type" value="Genomic_DNA"/>
</dbReference>
<dbReference type="PANTHER" id="PTHR10622:SF10">
    <property type="entry name" value="HET DOMAIN-CONTAINING PROTEIN"/>
    <property type="match status" value="1"/>
</dbReference>
<comment type="caution">
    <text evidence="2">The sequence shown here is derived from an EMBL/GenBank/DDBJ whole genome shotgun (WGS) entry which is preliminary data.</text>
</comment>
<feature type="domain" description="Heterokaryon incompatibility" evidence="1">
    <location>
        <begin position="25"/>
        <end position="112"/>
    </location>
</feature>
<evidence type="ECO:0000313" key="3">
    <source>
        <dbReference type="Proteomes" id="UP000799772"/>
    </source>
</evidence>
<proteinExistence type="predicted"/>
<accession>A0A9P4IKX7</accession>
<dbReference type="Proteomes" id="UP000799772">
    <property type="component" value="Unassembled WGS sequence"/>
</dbReference>
<gene>
    <name evidence="2" type="ORF">NA57DRAFT_64158</name>
</gene>
<reference evidence="2" key="1">
    <citation type="journal article" date="2020" name="Stud. Mycol.">
        <title>101 Dothideomycetes genomes: a test case for predicting lifestyles and emergence of pathogens.</title>
        <authorList>
            <person name="Haridas S."/>
            <person name="Albert R."/>
            <person name="Binder M."/>
            <person name="Bloem J."/>
            <person name="Labutti K."/>
            <person name="Salamov A."/>
            <person name="Andreopoulos B."/>
            <person name="Baker S."/>
            <person name="Barry K."/>
            <person name="Bills G."/>
            <person name="Bluhm B."/>
            <person name="Cannon C."/>
            <person name="Castanera R."/>
            <person name="Culley D."/>
            <person name="Daum C."/>
            <person name="Ezra D."/>
            <person name="Gonzalez J."/>
            <person name="Henrissat B."/>
            <person name="Kuo A."/>
            <person name="Liang C."/>
            <person name="Lipzen A."/>
            <person name="Lutzoni F."/>
            <person name="Magnuson J."/>
            <person name="Mondo S."/>
            <person name="Nolan M."/>
            <person name="Ohm R."/>
            <person name="Pangilinan J."/>
            <person name="Park H.-J."/>
            <person name="Ramirez L."/>
            <person name="Alfaro M."/>
            <person name="Sun H."/>
            <person name="Tritt A."/>
            <person name="Yoshinaga Y."/>
            <person name="Zwiers L.-H."/>
            <person name="Turgeon B."/>
            <person name="Goodwin S."/>
            <person name="Spatafora J."/>
            <person name="Crous P."/>
            <person name="Grigoriev I."/>
        </authorList>
    </citation>
    <scope>NUCLEOTIDE SEQUENCE</scope>
    <source>
        <strain evidence="2">CBS 133067</strain>
    </source>
</reference>
<protein>
    <submittedName>
        <fullName evidence="2">HET-domain-containing protein</fullName>
    </submittedName>
</protein>
<sequence length="270" mass="31206">MRLLKRSPTGHVELTLFDDDDPPRYAILSHTWSDGNEVTYNELLAGNSNGKTGFAKITFCMDKAAEDNIEYSWVDTCCIDKSTSDELATAVNSMFKWYKRAVKCYVYLSDVHVPDEVTDTEKYRITWEEAFRRSRWFTRGWTLQELLAPPVVEFFSREGKRLGSKMSLEQEIHTITSIAIQALRGQSLFELDIEERMRWAVERKTTRKEDKAYCLWGLFGVFLPTLYGEGEEHAMLRLREEIAKRQTHQDALNLRITHGIATVEKAESGS</sequence>